<feature type="chain" id="PRO_5037839573" description="serine-type D-Ala-D-Ala carboxypeptidase" evidence="16">
    <location>
        <begin position="36"/>
        <end position="406"/>
    </location>
</feature>
<feature type="domain" description="Peptidase S11 D-Ala-D-Ala carboxypeptidase A C-terminal" evidence="17">
    <location>
        <begin position="288"/>
        <end position="378"/>
    </location>
</feature>
<sequence length="406" mass="43586">MMHRDFRAGLRRLRLAVGIAAGLVALALAPAPACAQAQGFQSTAPYAILMDYDTGAVLYEKAADDLMVPASMAKLMTLEILFKEMAEGKVKPDDEFLISEGAWRRGGGPSGGSSMFAQLNSKVKVSDLIPGIAVQSGNDAAIAVAEGLAGSEGAFATRMTTRARELGLQKSTFANATGIPDPDQRVTARELALLARHIIRTYPEQYKVFAQREFTWNKIRQQNRNPLLTLDVGADGLKTGNVGESGFGLVGSAVQNGQRLITVLNGLKTSKDRSEEARRILNWGFRSFEMKEVFPAGAAIGEAKVFGGEPGEVKLVAKGPVRVLVPRTGNERLSGKVVYQGPLRPPVSAGQEVGRLRINRGDIQVLDLPLYADEDAQPGKLTKRAFDSATELAVGFVRSKFQKSGS</sequence>
<evidence type="ECO:0000256" key="8">
    <source>
        <dbReference type="ARBA" id="ARBA00022801"/>
    </source>
</evidence>
<evidence type="ECO:0000256" key="11">
    <source>
        <dbReference type="ARBA" id="ARBA00023316"/>
    </source>
</evidence>
<dbReference type="GO" id="GO:0009252">
    <property type="term" value="P:peptidoglycan biosynthetic process"/>
    <property type="evidence" value="ECO:0007669"/>
    <property type="project" value="UniProtKB-KW"/>
</dbReference>
<dbReference type="EC" id="3.4.16.4" evidence="4"/>
<dbReference type="GO" id="GO:0071555">
    <property type="term" value="P:cell wall organization"/>
    <property type="evidence" value="ECO:0007669"/>
    <property type="project" value="UniProtKB-KW"/>
</dbReference>
<feature type="active site" evidence="13">
    <location>
        <position position="136"/>
    </location>
</feature>
<gene>
    <name evidence="18" type="primary">dac</name>
    <name evidence="18" type="ORF">GCM10007036_23980</name>
</gene>
<dbReference type="GO" id="GO:0009002">
    <property type="term" value="F:serine-type D-Ala-D-Ala carboxypeptidase activity"/>
    <property type="evidence" value="ECO:0007669"/>
    <property type="project" value="UniProtKB-EC"/>
</dbReference>
<evidence type="ECO:0000256" key="14">
    <source>
        <dbReference type="PIRSR" id="PIRSR618044-2"/>
    </source>
</evidence>
<comment type="caution">
    <text evidence="18">The sequence shown here is derived from an EMBL/GenBank/DDBJ whole genome shotgun (WGS) entry which is preliminary data.</text>
</comment>
<keyword evidence="11" id="KW-0961">Cell wall biogenesis/degradation</keyword>
<dbReference type="EMBL" id="BMES01000002">
    <property type="protein sequence ID" value="GGH20424.1"/>
    <property type="molecule type" value="Genomic_DNA"/>
</dbReference>
<comment type="pathway">
    <text evidence="2">Cell wall biogenesis; peptidoglycan biosynthesis.</text>
</comment>
<dbReference type="PANTHER" id="PTHR21581:SF6">
    <property type="entry name" value="TRAFFICKING PROTEIN PARTICLE COMPLEX SUBUNIT 12"/>
    <property type="match status" value="1"/>
</dbReference>
<evidence type="ECO:0000256" key="3">
    <source>
        <dbReference type="ARBA" id="ARBA00007164"/>
    </source>
</evidence>
<dbReference type="InterPro" id="IPR001967">
    <property type="entry name" value="Peptidase_S11_N"/>
</dbReference>
<keyword evidence="7 16" id="KW-0732">Signal</keyword>
<reference evidence="18" key="2">
    <citation type="submission" date="2020-09" db="EMBL/GenBank/DDBJ databases">
        <authorList>
            <person name="Sun Q."/>
            <person name="Zhou Y."/>
        </authorList>
    </citation>
    <scope>NUCLEOTIDE SEQUENCE</scope>
    <source>
        <strain evidence="18">CGMCC 1.12214</strain>
    </source>
</reference>
<dbReference type="PRINTS" id="PR00725">
    <property type="entry name" value="DADACBPTASE1"/>
</dbReference>
<feature type="binding site" evidence="14">
    <location>
        <position position="238"/>
    </location>
    <ligand>
        <name>substrate</name>
    </ligand>
</feature>
<name>A0A917I7T4_9HYPH</name>
<dbReference type="PANTHER" id="PTHR21581">
    <property type="entry name" value="D-ALANYL-D-ALANINE CARBOXYPEPTIDASE"/>
    <property type="match status" value="1"/>
</dbReference>
<proteinExistence type="inferred from homology"/>
<dbReference type="GO" id="GO:0006508">
    <property type="term" value="P:proteolysis"/>
    <property type="evidence" value="ECO:0007669"/>
    <property type="project" value="UniProtKB-KW"/>
</dbReference>
<dbReference type="SMART" id="SM00936">
    <property type="entry name" value="PBP5_C"/>
    <property type="match status" value="1"/>
</dbReference>
<evidence type="ECO:0000256" key="1">
    <source>
        <dbReference type="ARBA" id="ARBA00003217"/>
    </source>
</evidence>
<organism evidence="18 19">
    <name type="scientific">Alsobacter metallidurans</name>
    <dbReference type="NCBI Taxonomy" id="340221"/>
    <lineage>
        <taxon>Bacteria</taxon>
        <taxon>Pseudomonadati</taxon>
        <taxon>Pseudomonadota</taxon>
        <taxon>Alphaproteobacteria</taxon>
        <taxon>Hyphomicrobiales</taxon>
        <taxon>Alsobacteraceae</taxon>
        <taxon>Alsobacter</taxon>
    </lineage>
</organism>
<evidence type="ECO:0000256" key="16">
    <source>
        <dbReference type="SAM" id="SignalP"/>
    </source>
</evidence>
<evidence type="ECO:0000256" key="7">
    <source>
        <dbReference type="ARBA" id="ARBA00022729"/>
    </source>
</evidence>
<keyword evidence="10" id="KW-0573">Peptidoglycan synthesis</keyword>
<dbReference type="GO" id="GO:0008360">
    <property type="term" value="P:regulation of cell shape"/>
    <property type="evidence" value="ECO:0007669"/>
    <property type="project" value="UniProtKB-KW"/>
</dbReference>
<evidence type="ECO:0000256" key="10">
    <source>
        <dbReference type="ARBA" id="ARBA00022984"/>
    </source>
</evidence>
<evidence type="ECO:0000256" key="5">
    <source>
        <dbReference type="ARBA" id="ARBA00022645"/>
    </source>
</evidence>
<reference evidence="18" key="1">
    <citation type="journal article" date="2014" name="Int. J. Syst. Evol. Microbiol.">
        <title>Complete genome sequence of Corynebacterium casei LMG S-19264T (=DSM 44701T), isolated from a smear-ripened cheese.</title>
        <authorList>
            <consortium name="US DOE Joint Genome Institute (JGI-PGF)"/>
            <person name="Walter F."/>
            <person name="Albersmeier A."/>
            <person name="Kalinowski J."/>
            <person name="Ruckert C."/>
        </authorList>
    </citation>
    <scope>NUCLEOTIDE SEQUENCE</scope>
    <source>
        <strain evidence="18">CGMCC 1.12214</strain>
    </source>
</reference>
<protein>
    <recommendedName>
        <fullName evidence="4">serine-type D-Ala-D-Ala carboxypeptidase</fullName>
        <ecNumber evidence="4">3.4.16.4</ecNumber>
    </recommendedName>
</protein>
<dbReference type="InterPro" id="IPR015956">
    <property type="entry name" value="Peniciliin-bd_prot_C_sf"/>
</dbReference>
<evidence type="ECO:0000256" key="2">
    <source>
        <dbReference type="ARBA" id="ARBA00004752"/>
    </source>
</evidence>
<dbReference type="Pfam" id="PF00768">
    <property type="entry name" value="Peptidase_S11"/>
    <property type="match status" value="1"/>
</dbReference>
<dbReference type="Gene3D" id="3.40.710.10">
    <property type="entry name" value="DD-peptidase/beta-lactamase superfamily"/>
    <property type="match status" value="1"/>
</dbReference>
<evidence type="ECO:0000256" key="13">
    <source>
        <dbReference type="PIRSR" id="PIRSR618044-1"/>
    </source>
</evidence>
<keyword evidence="6" id="KW-0645">Protease</keyword>
<feature type="active site" description="Proton acceptor" evidence="13">
    <location>
        <position position="74"/>
    </location>
</feature>
<evidence type="ECO:0000259" key="17">
    <source>
        <dbReference type="SMART" id="SM00936"/>
    </source>
</evidence>
<evidence type="ECO:0000256" key="15">
    <source>
        <dbReference type="RuleBase" id="RU004016"/>
    </source>
</evidence>
<feature type="active site" description="Acyl-ester intermediate" evidence="13">
    <location>
        <position position="71"/>
    </location>
</feature>
<keyword evidence="5 18" id="KW-0121">Carboxypeptidase</keyword>
<dbReference type="InterPro" id="IPR018044">
    <property type="entry name" value="Peptidase_S11"/>
</dbReference>
<evidence type="ECO:0000313" key="19">
    <source>
        <dbReference type="Proteomes" id="UP000603912"/>
    </source>
</evidence>
<comment type="catalytic activity">
    <reaction evidence="12">
        <text>Preferential cleavage: (Ac)2-L-Lys-D-Ala-|-D-Ala. Also transpeptidation of peptidyl-alanyl moieties that are N-acyl substituents of D-alanine.</text>
        <dbReference type="EC" id="3.4.16.4"/>
    </reaction>
</comment>
<evidence type="ECO:0000256" key="6">
    <source>
        <dbReference type="ARBA" id="ARBA00022670"/>
    </source>
</evidence>
<feature type="signal peptide" evidence="16">
    <location>
        <begin position="1"/>
        <end position="35"/>
    </location>
</feature>
<accession>A0A917I7T4</accession>
<evidence type="ECO:0000256" key="12">
    <source>
        <dbReference type="ARBA" id="ARBA00034000"/>
    </source>
</evidence>
<keyword evidence="8" id="KW-0378">Hydrolase</keyword>
<dbReference type="Gene3D" id="2.60.410.10">
    <property type="entry name" value="D-Ala-D-Ala carboxypeptidase, C-terminal domain"/>
    <property type="match status" value="1"/>
</dbReference>
<dbReference type="AlphaFoldDB" id="A0A917I7T4"/>
<evidence type="ECO:0000256" key="9">
    <source>
        <dbReference type="ARBA" id="ARBA00022960"/>
    </source>
</evidence>
<comment type="similarity">
    <text evidence="3 15">Belongs to the peptidase S11 family.</text>
</comment>
<dbReference type="InterPro" id="IPR037167">
    <property type="entry name" value="Peptidase_S11_C_sf"/>
</dbReference>
<dbReference type="SUPFAM" id="SSF69189">
    <property type="entry name" value="Penicillin-binding protein associated domain"/>
    <property type="match status" value="1"/>
</dbReference>
<evidence type="ECO:0000256" key="4">
    <source>
        <dbReference type="ARBA" id="ARBA00012448"/>
    </source>
</evidence>
<dbReference type="InterPro" id="IPR012907">
    <property type="entry name" value="Peptidase_S11_C"/>
</dbReference>
<keyword evidence="19" id="KW-1185">Reference proteome</keyword>
<dbReference type="RefSeq" id="WP_188518007.1">
    <property type="nucleotide sequence ID" value="NZ_BMES01000002.1"/>
</dbReference>
<comment type="function">
    <text evidence="1">Removes C-terminal D-alanyl residues from sugar-peptide cell wall precursors.</text>
</comment>
<dbReference type="InterPro" id="IPR012338">
    <property type="entry name" value="Beta-lactam/transpept-like"/>
</dbReference>
<dbReference type="SUPFAM" id="SSF56601">
    <property type="entry name" value="beta-lactamase/transpeptidase-like"/>
    <property type="match status" value="1"/>
</dbReference>
<keyword evidence="9" id="KW-0133">Cell shape</keyword>
<evidence type="ECO:0000313" key="18">
    <source>
        <dbReference type="EMBL" id="GGH20424.1"/>
    </source>
</evidence>
<dbReference type="Pfam" id="PF07943">
    <property type="entry name" value="PBP5_C"/>
    <property type="match status" value="1"/>
</dbReference>
<dbReference type="Proteomes" id="UP000603912">
    <property type="component" value="Unassembled WGS sequence"/>
</dbReference>